<accession>A0A0A3YJZ1</accession>
<feature type="domain" description="Ketoreductase" evidence="3">
    <location>
        <begin position="8"/>
        <end position="189"/>
    </location>
</feature>
<dbReference type="PANTHER" id="PTHR42879">
    <property type="entry name" value="3-OXOACYL-(ACYL-CARRIER-PROTEIN) REDUCTASE"/>
    <property type="match status" value="1"/>
</dbReference>
<evidence type="ECO:0000256" key="1">
    <source>
        <dbReference type="ARBA" id="ARBA00006484"/>
    </source>
</evidence>
<dbReference type="InterPro" id="IPR057326">
    <property type="entry name" value="KR_dom"/>
</dbReference>
<dbReference type="eggNOG" id="COG1028">
    <property type="taxonomic scope" value="Bacteria"/>
</dbReference>
<comment type="similarity">
    <text evidence="1 2">Belongs to the short-chain dehydrogenases/reductases (SDR) family.</text>
</comment>
<dbReference type="GO" id="GO:0032787">
    <property type="term" value="P:monocarboxylic acid metabolic process"/>
    <property type="evidence" value="ECO:0007669"/>
    <property type="project" value="UniProtKB-ARBA"/>
</dbReference>
<dbReference type="Gene3D" id="3.40.50.720">
    <property type="entry name" value="NAD(P)-binding Rossmann-like Domain"/>
    <property type="match status" value="1"/>
</dbReference>
<evidence type="ECO:0000313" key="4">
    <source>
        <dbReference type="EMBL" id="KGT87097.1"/>
    </source>
</evidence>
<dbReference type="STRING" id="371042.NG99_24250"/>
<dbReference type="Pfam" id="PF00106">
    <property type="entry name" value="adh_short"/>
    <property type="match status" value="1"/>
</dbReference>
<dbReference type="Pfam" id="PF13561">
    <property type="entry name" value="adh_short_C2"/>
    <property type="match status" value="1"/>
</dbReference>
<comment type="caution">
    <text evidence="4">The sequence shown here is derived from an EMBL/GenBank/DDBJ whole genome shotgun (WGS) entry which is preliminary data.</text>
</comment>
<organism evidence="4 5">
    <name type="scientific">Erwinia typographi</name>
    <dbReference type="NCBI Taxonomy" id="371042"/>
    <lineage>
        <taxon>Bacteria</taxon>
        <taxon>Pseudomonadati</taxon>
        <taxon>Pseudomonadota</taxon>
        <taxon>Gammaproteobacteria</taxon>
        <taxon>Enterobacterales</taxon>
        <taxon>Erwiniaceae</taxon>
        <taxon>Erwinia</taxon>
    </lineage>
</organism>
<name>A0A0A3YJZ1_9GAMM</name>
<dbReference type="AlphaFoldDB" id="A0A0A3YJZ1"/>
<dbReference type="RefSeq" id="WP_034898714.1">
    <property type="nucleotide sequence ID" value="NZ_JRUQ01000079.1"/>
</dbReference>
<keyword evidence="5" id="KW-1185">Reference proteome</keyword>
<dbReference type="SMART" id="SM00822">
    <property type="entry name" value="PKS_KR"/>
    <property type="match status" value="1"/>
</dbReference>
<dbReference type="InterPro" id="IPR002347">
    <property type="entry name" value="SDR_fam"/>
</dbReference>
<dbReference type="OrthoDB" id="9793325at2"/>
<evidence type="ECO:0000313" key="5">
    <source>
        <dbReference type="Proteomes" id="UP000030351"/>
    </source>
</evidence>
<dbReference type="InterPro" id="IPR036291">
    <property type="entry name" value="NAD(P)-bd_dom_sf"/>
</dbReference>
<dbReference type="PRINTS" id="PR00080">
    <property type="entry name" value="SDRFAMILY"/>
</dbReference>
<dbReference type="PROSITE" id="PS00061">
    <property type="entry name" value="ADH_SHORT"/>
    <property type="match status" value="1"/>
</dbReference>
<evidence type="ECO:0000259" key="3">
    <source>
        <dbReference type="SMART" id="SM00822"/>
    </source>
</evidence>
<dbReference type="Proteomes" id="UP000030351">
    <property type="component" value="Unassembled WGS sequence"/>
</dbReference>
<dbReference type="InterPro" id="IPR020904">
    <property type="entry name" value="Sc_DH/Rdtase_CS"/>
</dbReference>
<dbReference type="EMBL" id="JRUQ01000079">
    <property type="protein sequence ID" value="KGT87097.1"/>
    <property type="molecule type" value="Genomic_DNA"/>
</dbReference>
<reference evidence="4 5" key="1">
    <citation type="submission" date="2014-10" db="EMBL/GenBank/DDBJ databases">
        <title>Genome sequence of Erwinia typographi M043b.</title>
        <authorList>
            <person name="Chan K.-G."/>
            <person name="Tan W.-S."/>
        </authorList>
    </citation>
    <scope>NUCLEOTIDE SEQUENCE [LARGE SCALE GENOMIC DNA]</scope>
    <source>
        <strain evidence="4 5">M043b</strain>
    </source>
</reference>
<sequence length="271" mass="28708">MNLQLDGKKVLVTGSSKGIGEAIARKFASENAVVIVHGRNHAQSEKVANDIVAQGGKAFFVTGDLTDDQQVQRLVEEAEKLAGTIDILVNNAGGSGDAKVGWSETQTAPWTYTYDRNVLAAVRVITRLLPKMQQGKWGRVINISSIAAIVPPPSSPDYSASKSAMNAMTVSMAKAVAADGVTVNAVSPGTIRSSKLESRFREAAAERGLMNHDAPWEDIEREVLPLFAQVPVGRVGHLDDIANAVVFLASPLAGYISGINLRVDGAMSSSL</sequence>
<dbReference type="PRINTS" id="PR00081">
    <property type="entry name" value="GDHRDH"/>
</dbReference>
<proteinExistence type="inferred from homology"/>
<dbReference type="InterPro" id="IPR050259">
    <property type="entry name" value="SDR"/>
</dbReference>
<evidence type="ECO:0000256" key="2">
    <source>
        <dbReference type="RuleBase" id="RU000363"/>
    </source>
</evidence>
<gene>
    <name evidence="4" type="ORF">NG99_24250</name>
</gene>
<dbReference type="FunFam" id="3.40.50.720:FF:000084">
    <property type="entry name" value="Short-chain dehydrogenase reductase"/>
    <property type="match status" value="1"/>
</dbReference>
<dbReference type="SUPFAM" id="SSF51735">
    <property type="entry name" value="NAD(P)-binding Rossmann-fold domains"/>
    <property type="match status" value="1"/>
</dbReference>
<protein>
    <submittedName>
        <fullName evidence="4">3-oxoacyl-ACP reductase</fullName>
    </submittedName>
</protein>